<evidence type="ECO:0000256" key="4">
    <source>
        <dbReference type="ARBA" id="ARBA00022547"/>
    </source>
</evidence>
<accession>A0A0G7ZNF6</accession>
<feature type="coiled-coil region" evidence="11">
    <location>
        <begin position="243"/>
        <end position="271"/>
    </location>
</feature>
<evidence type="ECO:0000256" key="7">
    <source>
        <dbReference type="ARBA" id="ARBA00022989"/>
    </source>
</evidence>
<keyword evidence="7 12" id="KW-1133">Transmembrane helix</keyword>
<keyword evidence="6" id="KW-0375">Hydrogen ion transport</keyword>
<protein>
    <submittedName>
        <fullName evidence="13">| atpB / F-ATPase subunit 6 |:128456 Forward</fullName>
    </submittedName>
</protein>
<feature type="transmembrane region" description="Helical" evidence="12">
    <location>
        <begin position="20"/>
        <end position="46"/>
    </location>
</feature>
<evidence type="ECO:0000256" key="5">
    <source>
        <dbReference type="ARBA" id="ARBA00022692"/>
    </source>
</evidence>
<dbReference type="GO" id="GO:0042777">
    <property type="term" value="P:proton motive force-driven plasma membrane ATP synthesis"/>
    <property type="evidence" value="ECO:0007669"/>
    <property type="project" value="TreeGrafter"/>
</dbReference>
<evidence type="ECO:0000256" key="2">
    <source>
        <dbReference type="ARBA" id="ARBA00006810"/>
    </source>
</evidence>
<comment type="subcellular location">
    <subcellularLocation>
        <location evidence="1">Membrane</location>
        <topology evidence="1">Multi-pass membrane protein</topology>
    </subcellularLocation>
</comment>
<dbReference type="PRINTS" id="PR00123">
    <property type="entry name" value="ATPASEA"/>
</dbReference>
<evidence type="ECO:0000256" key="11">
    <source>
        <dbReference type="SAM" id="Coils"/>
    </source>
</evidence>
<dbReference type="Proteomes" id="UP000242141">
    <property type="component" value="Unassembled WGS sequence"/>
</dbReference>
<proteinExistence type="inferred from homology"/>
<evidence type="ECO:0000313" key="14">
    <source>
        <dbReference type="Proteomes" id="UP000242141"/>
    </source>
</evidence>
<evidence type="ECO:0000256" key="10">
    <source>
        <dbReference type="ARBA" id="ARBA00023310"/>
    </source>
</evidence>
<dbReference type="GO" id="GO:0045259">
    <property type="term" value="C:proton-transporting ATP synthase complex"/>
    <property type="evidence" value="ECO:0007669"/>
    <property type="project" value="UniProtKB-KW"/>
</dbReference>
<dbReference type="InterPro" id="IPR045082">
    <property type="entry name" value="ATP_syn_F0_a_bact/chloroplast"/>
</dbReference>
<keyword evidence="11" id="KW-0175">Coiled coil</keyword>
<dbReference type="GO" id="GO:0046933">
    <property type="term" value="F:proton-transporting ATP synthase activity, rotational mechanism"/>
    <property type="evidence" value="ECO:0007669"/>
    <property type="project" value="TreeGrafter"/>
</dbReference>
<feature type="transmembrane region" description="Helical" evidence="12">
    <location>
        <begin position="164"/>
        <end position="188"/>
    </location>
</feature>
<dbReference type="CDD" id="cd00310">
    <property type="entry name" value="ATP-synt_Fo_a_6"/>
    <property type="match status" value="1"/>
</dbReference>
<dbReference type="Gene3D" id="1.20.120.220">
    <property type="entry name" value="ATP synthase, F0 complex, subunit A"/>
    <property type="match status" value="1"/>
</dbReference>
<keyword evidence="3" id="KW-0813">Transport</keyword>
<sequence>MNLYSTYFSETQDSYNPLDLVVNLGAFIFTLIVTLIITIIVVWYIYRQVKKFDPEKPATGIVLFTQNYVNGFNNLFDSITGNRLRKAYPYFFTLFNFILVANLLSLINLLPAATSLAFTFTLGIITFIGIYVVGVCTNGLIHFIRHKYANPIEILGQFSPLLSISIRLFGATIAGYVIEEIVVIMVGGLTDNNERAMLFTELGISPGIWVWEIIDSGLTIIQAFVFAVLTCLYWSLDHGPSWNKDERKKHFKAEKELKKQLRQEKKRAKSSG</sequence>
<gene>
    <name evidence="13" type="ORF">HEPPS_04880</name>
</gene>
<dbReference type="AlphaFoldDB" id="A0A0G7ZNF6"/>
<evidence type="ECO:0000256" key="3">
    <source>
        <dbReference type="ARBA" id="ARBA00022448"/>
    </source>
</evidence>
<name>A0A0G7ZNF6_9MOLU</name>
<dbReference type="EMBL" id="CWGI01000001">
    <property type="protein sequence ID" value="CRX37258.1"/>
    <property type="molecule type" value="Genomic_DNA"/>
</dbReference>
<keyword evidence="4" id="KW-0138">CF(0)</keyword>
<evidence type="ECO:0000256" key="12">
    <source>
        <dbReference type="SAM" id="Phobius"/>
    </source>
</evidence>
<evidence type="ECO:0000256" key="6">
    <source>
        <dbReference type="ARBA" id="ARBA00022781"/>
    </source>
</evidence>
<feature type="transmembrane region" description="Helical" evidence="12">
    <location>
        <begin position="208"/>
        <end position="234"/>
    </location>
</feature>
<keyword evidence="8" id="KW-0406">Ion transport</keyword>
<keyword evidence="9 12" id="KW-0472">Membrane</keyword>
<evidence type="ECO:0000256" key="8">
    <source>
        <dbReference type="ARBA" id="ARBA00023065"/>
    </source>
</evidence>
<dbReference type="PANTHER" id="PTHR42823">
    <property type="entry name" value="ATP SYNTHASE SUBUNIT A, CHLOROPLASTIC"/>
    <property type="match status" value="1"/>
</dbReference>
<keyword evidence="5 12" id="KW-0812">Transmembrane</keyword>
<dbReference type="PANTHER" id="PTHR42823:SF3">
    <property type="entry name" value="ATP SYNTHASE SUBUNIT A, CHLOROPLASTIC"/>
    <property type="match status" value="1"/>
</dbReference>
<keyword evidence="10" id="KW-0066">ATP synthesis</keyword>
<reference evidence="14" key="1">
    <citation type="submission" date="2015-05" db="EMBL/GenBank/DDBJ databases">
        <authorList>
            <person name="Collingro A."/>
        </authorList>
    </citation>
    <scope>NUCLEOTIDE SEQUENCE [LARGE SCALE GENOMIC DNA]</scope>
    <source>
        <strain evidence="14">Ps</strain>
    </source>
</reference>
<evidence type="ECO:0000313" key="13">
    <source>
        <dbReference type="EMBL" id="CRX37258.1"/>
    </source>
</evidence>
<dbReference type="InterPro" id="IPR035908">
    <property type="entry name" value="F0_ATP_A_sf"/>
</dbReference>
<keyword evidence="14" id="KW-1185">Reference proteome</keyword>
<organism evidence="13 14">
    <name type="scientific">Candidatus Hepatoplasma crinochetorum</name>
    <dbReference type="NCBI Taxonomy" id="295596"/>
    <lineage>
        <taxon>Bacteria</taxon>
        <taxon>Bacillati</taxon>
        <taxon>Mycoplasmatota</taxon>
        <taxon>Mollicutes</taxon>
        <taxon>Candidatus Hepatoplasmataceae</taxon>
        <taxon>Candidatus Hepatoplasma</taxon>
    </lineage>
</organism>
<comment type="similarity">
    <text evidence="2">Belongs to the ATPase A chain family.</text>
</comment>
<feature type="transmembrane region" description="Helical" evidence="12">
    <location>
        <begin position="116"/>
        <end position="143"/>
    </location>
</feature>
<dbReference type="InterPro" id="IPR000568">
    <property type="entry name" value="ATP_synth_F0_asu"/>
</dbReference>
<evidence type="ECO:0000256" key="1">
    <source>
        <dbReference type="ARBA" id="ARBA00004141"/>
    </source>
</evidence>
<evidence type="ECO:0000256" key="9">
    <source>
        <dbReference type="ARBA" id="ARBA00023136"/>
    </source>
</evidence>
<dbReference type="GO" id="GO:0005886">
    <property type="term" value="C:plasma membrane"/>
    <property type="evidence" value="ECO:0007669"/>
    <property type="project" value="TreeGrafter"/>
</dbReference>
<feature type="transmembrane region" description="Helical" evidence="12">
    <location>
        <begin position="88"/>
        <end position="110"/>
    </location>
</feature>
<dbReference type="SUPFAM" id="SSF81336">
    <property type="entry name" value="F1F0 ATP synthase subunit A"/>
    <property type="match status" value="1"/>
</dbReference>
<dbReference type="Pfam" id="PF00119">
    <property type="entry name" value="ATP-synt_A"/>
    <property type="match status" value="1"/>
</dbReference>